<accession>A0ABR3JVQ2</accession>
<reference evidence="20" key="1">
    <citation type="submission" date="2024-06" db="EMBL/GenBank/DDBJ databases">
        <title>Multi-omics analyses provide insights into the biosynthesis of the anticancer antibiotic pleurotin in Hohenbuehelia grisea.</title>
        <authorList>
            <person name="Weaver J.A."/>
            <person name="Alberti F."/>
        </authorList>
    </citation>
    <scope>NUCLEOTIDE SEQUENCE [LARGE SCALE GENOMIC DNA]</scope>
    <source>
        <strain evidence="20">T-177</strain>
    </source>
</reference>
<name>A0ABR3JVQ2_9AGAR</name>
<keyword evidence="4" id="KW-0479">Metal-binding</keyword>
<dbReference type="Pfam" id="PF03443">
    <property type="entry name" value="AA9"/>
    <property type="match status" value="1"/>
</dbReference>
<evidence type="ECO:0000256" key="12">
    <source>
        <dbReference type="ARBA" id="ARBA00023326"/>
    </source>
</evidence>
<evidence type="ECO:0000256" key="17">
    <source>
        <dbReference type="SAM" id="SignalP"/>
    </source>
</evidence>
<dbReference type="Proteomes" id="UP001556367">
    <property type="component" value="Unassembled WGS sequence"/>
</dbReference>
<keyword evidence="7" id="KW-0560">Oxidoreductase</keyword>
<comment type="similarity">
    <text evidence="13">Belongs to the polysaccharide monooxygenase AA9 family.</text>
</comment>
<dbReference type="Gene3D" id="2.70.50.70">
    <property type="match status" value="1"/>
</dbReference>
<dbReference type="EMBL" id="JASNQZ010000003">
    <property type="protein sequence ID" value="KAL0959162.1"/>
    <property type="molecule type" value="Genomic_DNA"/>
</dbReference>
<evidence type="ECO:0000256" key="4">
    <source>
        <dbReference type="ARBA" id="ARBA00022723"/>
    </source>
</evidence>
<keyword evidence="11" id="KW-0119">Carbohydrate metabolism</keyword>
<keyword evidence="20" id="KW-1185">Reference proteome</keyword>
<feature type="chain" id="PRO_5045086058" description="lytic cellulose monooxygenase (C4-dehydrogenating)" evidence="17">
    <location>
        <begin position="21"/>
        <end position="317"/>
    </location>
</feature>
<keyword evidence="8" id="KW-0186">Copper</keyword>
<dbReference type="EC" id="1.14.99.56" evidence="15"/>
<evidence type="ECO:0000256" key="6">
    <source>
        <dbReference type="ARBA" id="ARBA00023001"/>
    </source>
</evidence>
<keyword evidence="6" id="KW-0136">Cellulose degradation</keyword>
<comment type="cofactor">
    <cofactor evidence="1">
        <name>Cu(2+)</name>
        <dbReference type="ChEBI" id="CHEBI:29036"/>
    </cofactor>
</comment>
<evidence type="ECO:0000256" key="15">
    <source>
        <dbReference type="ARBA" id="ARBA00047174"/>
    </source>
</evidence>
<comment type="subcellular location">
    <subcellularLocation>
        <location evidence="2">Secreted</location>
    </subcellularLocation>
</comment>
<keyword evidence="9" id="KW-0503">Monooxygenase</keyword>
<sequence>MLFKLPLLTCAFALPSLVAAHGFVRSVTINGKAYQGNVPNAFAKASGIRQINDVGPVKGAGNIAINCGQNAVIATQSLSANPGDKIEFDWAGGDGSNWPHNTGPMLTYMASCGSVSCDKFNAINAKWFKIQQVGRKTDGSGQWAQQDLMNGAKAVVNLPSNLAPGNYLIRHEIIALHLATSFGGAEFYPSCAQLKVGGSGSGSPNANELVSLPGAYSDNDPGIFDMDTFNPSAKYTFPGPPIASFVTSGADKASFNVVAPGAAPASDSGAVAPAPVGSQAGDEEPCDDMDEETRPVDAAHPTRRSRIMRDLEVEIAQ</sequence>
<evidence type="ECO:0000256" key="8">
    <source>
        <dbReference type="ARBA" id="ARBA00023008"/>
    </source>
</evidence>
<evidence type="ECO:0000256" key="14">
    <source>
        <dbReference type="ARBA" id="ARBA00045077"/>
    </source>
</evidence>
<proteinExistence type="inferred from homology"/>
<evidence type="ECO:0000256" key="10">
    <source>
        <dbReference type="ARBA" id="ARBA00023157"/>
    </source>
</evidence>
<organism evidence="19 20">
    <name type="scientific">Hohenbuehelia grisea</name>
    <dbReference type="NCBI Taxonomy" id="104357"/>
    <lineage>
        <taxon>Eukaryota</taxon>
        <taxon>Fungi</taxon>
        <taxon>Dikarya</taxon>
        <taxon>Basidiomycota</taxon>
        <taxon>Agaricomycotina</taxon>
        <taxon>Agaricomycetes</taxon>
        <taxon>Agaricomycetidae</taxon>
        <taxon>Agaricales</taxon>
        <taxon>Pleurotineae</taxon>
        <taxon>Pleurotaceae</taxon>
        <taxon>Hohenbuehelia</taxon>
    </lineage>
</organism>
<dbReference type="CDD" id="cd21175">
    <property type="entry name" value="LPMO_AA9"/>
    <property type="match status" value="1"/>
</dbReference>
<comment type="caution">
    <text evidence="19">The sequence shown here is derived from an EMBL/GenBank/DDBJ whole genome shotgun (WGS) entry which is preliminary data.</text>
</comment>
<keyword evidence="3" id="KW-0964">Secreted</keyword>
<evidence type="ECO:0000313" key="19">
    <source>
        <dbReference type="EMBL" id="KAL0959162.1"/>
    </source>
</evidence>
<feature type="signal peptide" evidence="17">
    <location>
        <begin position="1"/>
        <end position="20"/>
    </location>
</feature>
<keyword evidence="12" id="KW-0624">Polysaccharide degradation</keyword>
<protein>
    <recommendedName>
        <fullName evidence="15">lytic cellulose monooxygenase (C4-dehydrogenating)</fullName>
        <ecNumber evidence="15">1.14.99.56</ecNumber>
    </recommendedName>
</protein>
<evidence type="ECO:0000256" key="3">
    <source>
        <dbReference type="ARBA" id="ARBA00022525"/>
    </source>
</evidence>
<dbReference type="InterPro" id="IPR049892">
    <property type="entry name" value="AA9"/>
</dbReference>
<evidence type="ECO:0000259" key="18">
    <source>
        <dbReference type="Pfam" id="PF03443"/>
    </source>
</evidence>
<comment type="catalytic activity">
    <reaction evidence="14">
        <text>[(1-&gt;4)-beta-D-glucosyl]n+m + reduced acceptor + O2 = 4-dehydro-beta-D-glucosyl-[(1-&gt;4)-beta-D-glucosyl]n-1 + [(1-&gt;4)-beta-D-glucosyl]m + acceptor + H2O.</text>
        <dbReference type="EC" id="1.14.99.56"/>
    </reaction>
</comment>
<dbReference type="InterPro" id="IPR005103">
    <property type="entry name" value="AA9_LPMO"/>
</dbReference>
<evidence type="ECO:0000256" key="7">
    <source>
        <dbReference type="ARBA" id="ARBA00023002"/>
    </source>
</evidence>
<feature type="compositionally biased region" description="Low complexity" evidence="16">
    <location>
        <begin position="264"/>
        <end position="276"/>
    </location>
</feature>
<dbReference type="PANTHER" id="PTHR33353">
    <property type="entry name" value="PUTATIVE (AFU_ORTHOLOGUE AFUA_1G12560)-RELATED"/>
    <property type="match status" value="1"/>
</dbReference>
<feature type="domain" description="Auxiliary Activity family 9 catalytic" evidence="18">
    <location>
        <begin position="21"/>
        <end position="228"/>
    </location>
</feature>
<evidence type="ECO:0000313" key="20">
    <source>
        <dbReference type="Proteomes" id="UP001556367"/>
    </source>
</evidence>
<evidence type="ECO:0000256" key="2">
    <source>
        <dbReference type="ARBA" id="ARBA00004613"/>
    </source>
</evidence>
<evidence type="ECO:0000256" key="1">
    <source>
        <dbReference type="ARBA" id="ARBA00001973"/>
    </source>
</evidence>
<evidence type="ECO:0000256" key="13">
    <source>
        <dbReference type="ARBA" id="ARBA00044502"/>
    </source>
</evidence>
<evidence type="ECO:0000256" key="9">
    <source>
        <dbReference type="ARBA" id="ARBA00023033"/>
    </source>
</evidence>
<keyword evidence="5 17" id="KW-0732">Signal</keyword>
<gene>
    <name evidence="19" type="ORF">HGRIS_014447</name>
</gene>
<feature type="region of interest" description="Disordered" evidence="16">
    <location>
        <begin position="264"/>
        <end position="305"/>
    </location>
</feature>
<evidence type="ECO:0000256" key="16">
    <source>
        <dbReference type="SAM" id="MobiDB-lite"/>
    </source>
</evidence>
<keyword evidence="10" id="KW-1015">Disulfide bond</keyword>
<dbReference type="PANTHER" id="PTHR33353:SF10">
    <property type="entry name" value="ENDO-BETA-1,4-GLUCANASE D"/>
    <property type="match status" value="1"/>
</dbReference>
<feature type="compositionally biased region" description="Acidic residues" evidence="16">
    <location>
        <begin position="281"/>
        <end position="291"/>
    </location>
</feature>
<evidence type="ECO:0000256" key="5">
    <source>
        <dbReference type="ARBA" id="ARBA00022729"/>
    </source>
</evidence>
<evidence type="ECO:0000256" key="11">
    <source>
        <dbReference type="ARBA" id="ARBA00023277"/>
    </source>
</evidence>